<dbReference type="RefSeq" id="WP_306835693.1">
    <property type="nucleotide sequence ID" value="NZ_JAUSRF010000009.1"/>
</dbReference>
<organism evidence="3 4">
    <name type="scientific">Neorhizobium huautlense</name>
    <dbReference type="NCBI Taxonomy" id="67774"/>
    <lineage>
        <taxon>Bacteria</taxon>
        <taxon>Pseudomonadati</taxon>
        <taxon>Pseudomonadota</taxon>
        <taxon>Alphaproteobacteria</taxon>
        <taxon>Hyphomicrobiales</taxon>
        <taxon>Rhizobiaceae</taxon>
        <taxon>Rhizobium/Agrobacterium group</taxon>
        <taxon>Neorhizobium</taxon>
    </lineage>
</organism>
<keyword evidence="1" id="KW-0812">Transmembrane</keyword>
<accession>A0ABT9PUI6</accession>
<dbReference type="Proteomes" id="UP001241472">
    <property type="component" value="Unassembled WGS sequence"/>
</dbReference>
<evidence type="ECO:0000256" key="1">
    <source>
        <dbReference type="SAM" id="Phobius"/>
    </source>
</evidence>
<dbReference type="InterPro" id="IPR021994">
    <property type="entry name" value="DUF3592"/>
</dbReference>
<dbReference type="Pfam" id="PF12158">
    <property type="entry name" value="DUF3592"/>
    <property type="match status" value="1"/>
</dbReference>
<proteinExistence type="predicted"/>
<keyword evidence="1" id="KW-0472">Membrane</keyword>
<sequence>MSPGFALKFIKISFTVVGAAALAVALWFYVSTSSFVASAARSEGVVIDLERSRSSDSTSYKPVVRFTAADGVERTFVTSWSSNPPAYSRGETVQVLYPADQPDAARIEGFFSLWGGVLIAGGLGSVFFLIGGGIIAYGLFFGARKRSLQANGQLILADFKGVERNGSIEINGTHPWRIMCQWQDPATSKVHVFASDNVWFDPTDYVTQKQLNVRIDPKNPKRHWVDTGFLPEMA</sequence>
<gene>
    <name evidence="3" type="ORF">J2T09_002904</name>
</gene>
<protein>
    <recommendedName>
        <fullName evidence="2">DUF3592 domain-containing protein</fullName>
    </recommendedName>
</protein>
<keyword evidence="4" id="KW-1185">Reference proteome</keyword>
<dbReference type="EMBL" id="JAUSRF010000009">
    <property type="protein sequence ID" value="MDP9838137.1"/>
    <property type="molecule type" value="Genomic_DNA"/>
</dbReference>
<feature type="transmembrane region" description="Helical" evidence="1">
    <location>
        <begin position="12"/>
        <end position="30"/>
    </location>
</feature>
<comment type="caution">
    <text evidence="3">The sequence shown here is derived from an EMBL/GenBank/DDBJ whole genome shotgun (WGS) entry which is preliminary data.</text>
</comment>
<feature type="domain" description="DUF3592" evidence="2">
    <location>
        <begin position="43"/>
        <end position="111"/>
    </location>
</feature>
<feature type="transmembrane region" description="Helical" evidence="1">
    <location>
        <begin position="113"/>
        <end position="140"/>
    </location>
</feature>
<evidence type="ECO:0000313" key="4">
    <source>
        <dbReference type="Proteomes" id="UP001241472"/>
    </source>
</evidence>
<reference evidence="3 4" key="1">
    <citation type="submission" date="2023-07" db="EMBL/GenBank/DDBJ databases">
        <title>Sorghum-associated microbial communities from plants grown in Nebraska, USA.</title>
        <authorList>
            <person name="Schachtman D."/>
        </authorList>
    </citation>
    <scope>NUCLEOTIDE SEQUENCE [LARGE SCALE GENOMIC DNA]</scope>
    <source>
        <strain evidence="3 4">DS1307</strain>
    </source>
</reference>
<evidence type="ECO:0000313" key="3">
    <source>
        <dbReference type="EMBL" id="MDP9838137.1"/>
    </source>
</evidence>
<name>A0ABT9PUI6_9HYPH</name>
<keyword evidence="1" id="KW-1133">Transmembrane helix</keyword>
<evidence type="ECO:0000259" key="2">
    <source>
        <dbReference type="Pfam" id="PF12158"/>
    </source>
</evidence>